<name>A0A164KIZ9_9CRUS</name>
<organism evidence="2 3">
    <name type="scientific">Daphnia magna</name>
    <dbReference type="NCBI Taxonomy" id="35525"/>
    <lineage>
        <taxon>Eukaryota</taxon>
        <taxon>Metazoa</taxon>
        <taxon>Ecdysozoa</taxon>
        <taxon>Arthropoda</taxon>
        <taxon>Crustacea</taxon>
        <taxon>Branchiopoda</taxon>
        <taxon>Diplostraca</taxon>
        <taxon>Cladocera</taxon>
        <taxon>Anomopoda</taxon>
        <taxon>Daphniidae</taxon>
        <taxon>Daphnia</taxon>
    </lineage>
</organism>
<comment type="caution">
    <text evidence="2">The sequence shown here is derived from an EMBL/GenBank/DDBJ whole genome shotgun (WGS) entry which is preliminary data.</text>
</comment>
<evidence type="ECO:0000313" key="3">
    <source>
        <dbReference type="Proteomes" id="UP000076858"/>
    </source>
</evidence>
<sequence length="81" mass="9210">MYVMGLLCIFMCITGSPVKYIKIWSYKSATALPPLSHMEHQRIPPSLYDVIVHDDERYRGFIAVWTKQGRGEPAVSFGSFA</sequence>
<keyword evidence="3" id="KW-1185">Reference proteome</keyword>
<proteinExistence type="predicted"/>
<dbReference type="EMBL" id="LRGB01003310">
    <property type="protein sequence ID" value="KZS03301.1"/>
    <property type="molecule type" value="Genomic_DNA"/>
</dbReference>
<dbReference type="AlphaFoldDB" id="A0A164KIZ9"/>
<feature type="signal peptide" evidence="1">
    <location>
        <begin position="1"/>
        <end position="15"/>
    </location>
</feature>
<dbReference type="Proteomes" id="UP000076858">
    <property type="component" value="Unassembled WGS sequence"/>
</dbReference>
<evidence type="ECO:0000256" key="1">
    <source>
        <dbReference type="SAM" id="SignalP"/>
    </source>
</evidence>
<feature type="chain" id="PRO_5012000494" evidence="1">
    <location>
        <begin position="16"/>
        <end position="81"/>
    </location>
</feature>
<keyword evidence="1" id="KW-0732">Signal</keyword>
<evidence type="ECO:0000313" key="2">
    <source>
        <dbReference type="EMBL" id="KZS03301.1"/>
    </source>
</evidence>
<reference evidence="2 3" key="1">
    <citation type="submission" date="2016-03" db="EMBL/GenBank/DDBJ databases">
        <title>EvidentialGene: Evidence-directed Construction of Genes on Genomes.</title>
        <authorList>
            <person name="Gilbert D.G."/>
            <person name="Choi J.-H."/>
            <person name="Mockaitis K."/>
            <person name="Colbourne J."/>
            <person name="Pfrender M."/>
        </authorList>
    </citation>
    <scope>NUCLEOTIDE SEQUENCE [LARGE SCALE GENOMIC DNA]</scope>
    <source>
        <strain evidence="2 3">Xinb3</strain>
        <tissue evidence="2">Complete organism</tissue>
    </source>
</reference>
<gene>
    <name evidence="2" type="ORF">APZ42_034004</name>
</gene>
<accession>A0A164KIZ9</accession>
<protein>
    <submittedName>
        <fullName evidence="2">Uncharacterized protein</fullName>
    </submittedName>
</protein>